<feature type="compositionally biased region" description="Polar residues" evidence="1">
    <location>
        <begin position="36"/>
        <end position="48"/>
    </location>
</feature>
<evidence type="ECO:0000313" key="5">
    <source>
        <dbReference type="Proteomes" id="UP000594774"/>
    </source>
</evidence>
<protein>
    <recommendedName>
        <fullName evidence="7">Secreted protein</fullName>
    </recommendedName>
</protein>
<dbReference type="EMBL" id="CP065628">
    <property type="protein sequence ID" value="QPR32105.1"/>
    <property type="molecule type" value="Genomic_DNA"/>
</dbReference>
<evidence type="ECO:0000313" key="6">
    <source>
        <dbReference type="Proteomes" id="UP000595198"/>
    </source>
</evidence>
<reference evidence="5 6" key="1">
    <citation type="submission" date="2020-12" db="EMBL/GenBank/DDBJ databases">
        <title>FDA dAtabase for Regulatory Grade micrObial Sequences (FDA-ARGOS): Supporting development and validation of Infectious Disease Dx tests.</title>
        <authorList>
            <person name="Sproer C."/>
            <person name="Gronow S."/>
            <person name="Severitt S."/>
            <person name="Schroder I."/>
            <person name="Tallon L."/>
            <person name="Sadzewicz L."/>
            <person name="Zhao X."/>
            <person name="Boylan J."/>
            <person name="Ott S."/>
            <person name="Bowen H."/>
            <person name="Vavikolanu K."/>
            <person name="Mehta A."/>
            <person name="Aluvathingal J."/>
            <person name="Nadendla S."/>
            <person name="Lowell S."/>
            <person name="Myers T."/>
            <person name="Yan Y."/>
            <person name="Sichtig H."/>
        </authorList>
    </citation>
    <scope>NUCLEOTIDE SEQUENCE [LARGE SCALE GENOMIC DNA]</scope>
    <source>
        <strain evidence="3 5">FDAARGOS_938</strain>
        <strain evidence="4 6">FDAARGOS_991</strain>
    </source>
</reference>
<dbReference type="PROSITE" id="PS51257">
    <property type="entry name" value="PROKAR_LIPOPROTEIN"/>
    <property type="match status" value="1"/>
</dbReference>
<evidence type="ECO:0000256" key="1">
    <source>
        <dbReference type="SAM" id="MobiDB-lite"/>
    </source>
</evidence>
<evidence type="ECO:0008006" key="7">
    <source>
        <dbReference type="Google" id="ProtNLM"/>
    </source>
</evidence>
<evidence type="ECO:0000313" key="3">
    <source>
        <dbReference type="EMBL" id="QPR32105.1"/>
    </source>
</evidence>
<feature type="region of interest" description="Disordered" evidence="1">
    <location>
        <begin position="21"/>
        <end position="65"/>
    </location>
</feature>
<feature type="signal peptide" evidence="2">
    <location>
        <begin position="1"/>
        <end position="22"/>
    </location>
</feature>
<organism evidence="3 5">
    <name type="scientific">Corynebacterium amycolatum</name>
    <dbReference type="NCBI Taxonomy" id="43765"/>
    <lineage>
        <taxon>Bacteria</taxon>
        <taxon>Bacillati</taxon>
        <taxon>Actinomycetota</taxon>
        <taxon>Actinomycetes</taxon>
        <taxon>Mycobacteriales</taxon>
        <taxon>Corynebacteriaceae</taxon>
        <taxon>Corynebacterium</taxon>
    </lineage>
</organism>
<gene>
    <name evidence="3" type="ORF">I6G95_06485</name>
    <name evidence="4" type="ORF">I6H48_07060</name>
</gene>
<dbReference type="AlphaFoldDB" id="A0AB37GHJ3"/>
<keyword evidence="2" id="KW-0732">Signal</keyword>
<proteinExistence type="predicted"/>
<dbReference type="Proteomes" id="UP000594774">
    <property type="component" value="Chromosome"/>
</dbReference>
<dbReference type="Proteomes" id="UP000595198">
    <property type="component" value="Chromosome"/>
</dbReference>
<dbReference type="EMBL" id="CP066023">
    <property type="protein sequence ID" value="QQB83908.1"/>
    <property type="molecule type" value="Genomic_DNA"/>
</dbReference>
<sequence length="314" mass="33054">MFRMTAGLAVVMLGTLVGCSSSDSEDAAASQSNNDQSEVQSQSTSASEGDNPKMPPPTKGTSADSIGFDESAYQKIDVQRFSQNGIKAFYVTLDGKKSECFYSDGAVTCIGKADSSIPDVEVPPFPPQSPGAIMLNTSGAAYTLVEGVPPAQEELDDGQWTSFGTAACAKTDANKLVCQSDNAAFAIEGKDKNIRTSGKVFDSVEELMAQGSEPARGYSQGTDALVQGPMMCGAMEGHRLAEVVKGEMTCVEAMDVLDRYDAIKDTEGGGNTLTAQVGDWVCSSPTYARSQELQAATVCENSKRGLQVHEPLMG</sequence>
<keyword evidence="6" id="KW-1185">Reference proteome</keyword>
<evidence type="ECO:0000256" key="2">
    <source>
        <dbReference type="SAM" id="SignalP"/>
    </source>
</evidence>
<name>A0AB37GHJ3_CORAY</name>
<feature type="chain" id="PRO_5044220715" description="Secreted protein" evidence="2">
    <location>
        <begin position="23"/>
        <end position="314"/>
    </location>
</feature>
<evidence type="ECO:0000313" key="4">
    <source>
        <dbReference type="EMBL" id="QQB83908.1"/>
    </source>
</evidence>
<accession>A0AB37GHJ3</accession>